<evidence type="ECO:0000313" key="2">
    <source>
        <dbReference type="Proteomes" id="UP000284057"/>
    </source>
</evidence>
<dbReference type="Proteomes" id="UP000284057">
    <property type="component" value="Unassembled WGS sequence"/>
</dbReference>
<protein>
    <submittedName>
        <fullName evidence="1">Uncharacterized protein</fullName>
    </submittedName>
</protein>
<comment type="caution">
    <text evidence="1">The sequence shown here is derived from an EMBL/GenBank/DDBJ whole genome shotgun (WGS) entry which is preliminary data.</text>
</comment>
<dbReference type="EMBL" id="QUAL01000152">
    <property type="protein sequence ID" value="RIQ21274.1"/>
    <property type="molecule type" value="Genomic_DNA"/>
</dbReference>
<dbReference type="RefSeq" id="WP_119660801.1">
    <property type="nucleotide sequence ID" value="NZ_QUAL01000152.1"/>
</dbReference>
<name>A0A418KPA7_9ACTN</name>
<reference evidence="1 2" key="1">
    <citation type="submission" date="2018-09" db="EMBL/GenBank/DDBJ databases">
        <title>Isolation, diversity and antifungal activity of actinobacteria from wheat.</title>
        <authorList>
            <person name="Han C."/>
        </authorList>
    </citation>
    <scope>NUCLEOTIDE SEQUENCE [LARGE SCALE GENOMIC DNA]</scope>
    <source>
        <strain evidence="1 2">NEAU-YY265</strain>
    </source>
</reference>
<proteinExistence type="predicted"/>
<sequence length="67" mass="7333">MAAMTTGAGITREQYDTIMRLAREYADGEARLCSGLPLKRRRPAEAHDELNTFVAGLVGWTQPAVTP</sequence>
<accession>A0A418KPA7</accession>
<dbReference type="AlphaFoldDB" id="A0A418KPA7"/>
<gene>
    <name evidence="1" type="ORF">DY240_15745</name>
</gene>
<organism evidence="1 2">
    <name type="scientific">Jiangella rhizosphaerae</name>
    <dbReference type="NCBI Taxonomy" id="2293569"/>
    <lineage>
        <taxon>Bacteria</taxon>
        <taxon>Bacillati</taxon>
        <taxon>Actinomycetota</taxon>
        <taxon>Actinomycetes</taxon>
        <taxon>Jiangellales</taxon>
        <taxon>Jiangellaceae</taxon>
        <taxon>Jiangella</taxon>
    </lineage>
</organism>
<evidence type="ECO:0000313" key="1">
    <source>
        <dbReference type="EMBL" id="RIQ21274.1"/>
    </source>
</evidence>
<keyword evidence="2" id="KW-1185">Reference proteome</keyword>